<sequence>MEIDSSAVRTSTESAMTQGTKPSHLSGGGNWLPFSYGKFSFSSSSIAFCYLLPFLLLDSWKFLTYLSASDQRIKIMDLVGREVTVELKNDIAIRGTLHSVDQYLNIKLENTRAVD</sequence>
<dbReference type="GO" id="GO:0003723">
    <property type="term" value="F:RNA binding"/>
    <property type="evidence" value="ECO:0007669"/>
    <property type="project" value="UniProtKB-KW"/>
</dbReference>
<keyword evidence="4" id="KW-0747">Spliceosome</keyword>
<evidence type="ECO:0000256" key="6">
    <source>
        <dbReference type="ARBA" id="ARBA00023187"/>
    </source>
</evidence>
<dbReference type="GO" id="GO:0005688">
    <property type="term" value="C:U6 snRNP"/>
    <property type="evidence" value="ECO:0007669"/>
    <property type="project" value="TreeGrafter"/>
</dbReference>
<evidence type="ECO:0000313" key="11">
    <source>
        <dbReference type="EMBL" id="KAH1081323.1"/>
    </source>
</evidence>
<dbReference type="Gene3D" id="2.30.30.100">
    <property type="match status" value="1"/>
</dbReference>
<evidence type="ECO:0000256" key="1">
    <source>
        <dbReference type="ARBA" id="ARBA00004123"/>
    </source>
</evidence>
<keyword evidence="12" id="KW-1185">Reference proteome</keyword>
<dbReference type="Pfam" id="PF01423">
    <property type="entry name" value="LSM"/>
    <property type="match status" value="1"/>
</dbReference>
<dbReference type="GO" id="GO:0000932">
    <property type="term" value="C:P-body"/>
    <property type="evidence" value="ECO:0007669"/>
    <property type="project" value="TreeGrafter"/>
</dbReference>
<dbReference type="GO" id="GO:0071011">
    <property type="term" value="C:precatalytic spliceosome"/>
    <property type="evidence" value="ECO:0007669"/>
    <property type="project" value="TreeGrafter"/>
</dbReference>
<feature type="region of interest" description="Disordered" evidence="9">
    <location>
        <begin position="1"/>
        <end position="25"/>
    </location>
</feature>
<comment type="caution">
    <text evidence="11">The sequence shown here is derived from an EMBL/GenBank/DDBJ whole genome shotgun (WGS) entry which is preliminary data.</text>
</comment>
<dbReference type="EMBL" id="JAIQCV010000007">
    <property type="protein sequence ID" value="KAH1081323.1"/>
    <property type="molecule type" value="Genomic_DNA"/>
</dbReference>
<dbReference type="GO" id="GO:1990726">
    <property type="term" value="C:Lsm1-7-Pat1 complex"/>
    <property type="evidence" value="ECO:0007669"/>
    <property type="project" value="TreeGrafter"/>
</dbReference>
<evidence type="ECO:0000256" key="7">
    <source>
        <dbReference type="ARBA" id="ARBA00023242"/>
    </source>
</evidence>
<dbReference type="PANTHER" id="PTHR13829:SF2">
    <property type="entry name" value="U6 SNRNA-ASSOCIATED SM-LIKE PROTEIN LSM2"/>
    <property type="match status" value="1"/>
</dbReference>
<dbReference type="PROSITE" id="PS52002">
    <property type="entry name" value="SM"/>
    <property type="match status" value="1"/>
</dbReference>
<proteinExistence type="inferred from homology"/>
<dbReference type="InterPro" id="IPR047575">
    <property type="entry name" value="Sm"/>
</dbReference>
<accession>A0A9D4A0Z7</accession>
<dbReference type="GO" id="GO:0071013">
    <property type="term" value="C:catalytic step 2 spliceosome"/>
    <property type="evidence" value="ECO:0007669"/>
    <property type="project" value="TreeGrafter"/>
</dbReference>
<keyword evidence="5" id="KW-0694">RNA-binding</keyword>
<dbReference type="PANTHER" id="PTHR13829">
    <property type="entry name" value="SNRNP CORE PROTEIN FAMILY MEMBER"/>
    <property type="match status" value="1"/>
</dbReference>
<comment type="similarity">
    <text evidence="2">Belongs to the snRNP Sm proteins family.</text>
</comment>
<keyword evidence="6" id="KW-0508">mRNA splicing</keyword>
<evidence type="ECO:0000256" key="4">
    <source>
        <dbReference type="ARBA" id="ARBA00022728"/>
    </source>
</evidence>
<keyword evidence="7" id="KW-0539">Nucleus</keyword>
<dbReference type="InterPro" id="IPR010920">
    <property type="entry name" value="LSM_dom_sf"/>
</dbReference>
<dbReference type="InterPro" id="IPR001163">
    <property type="entry name" value="Sm_dom_euk/arc"/>
</dbReference>
<feature type="compositionally biased region" description="Polar residues" evidence="9">
    <location>
        <begin position="7"/>
        <end position="23"/>
    </location>
</feature>
<name>A0A9D4A0Z7_9ROSI</name>
<dbReference type="GO" id="GO:0046540">
    <property type="term" value="C:U4/U6 x U5 tri-snRNP complex"/>
    <property type="evidence" value="ECO:0007669"/>
    <property type="project" value="TreeGrafter"/>
</dbReference>
<evidence type="ECO:0000256" key="9">
    <source>
        <dbReference type="SAM" id="MobiDB-lite"/>
    </source>
</evidence>
<evidence type="ECO:0000256" key="5">
    <source>
        <dbReference type="ARBA" id="ARBA00022884"/>
    </source>
</evidence>
<evidence type="ECO:0000256" key="8">
    <source>
        <dbReference type="ARBA" id="ARBA00023274"/>
    </source>
</evidence>
<evidence type="ECO:0000259" key="10">
    <source>
        <dbReference type="PROSITE" id="PS52002"/>
    </source>
</evidence>
<dbReference type="InterPro" id="IPR016654">
    <property type="entry name" value="U6_snRNA_Lsm2"/>
</dbReference>
<organism evidence="11 12">
    <name type="scientific">Gossypium stocksii</name>
    <dbReference type="NCBI Taxonomy" id="47602"/>
    <lineage>
        <taxon>Eukaryota</taxon>
        <taxon>Viridiplantae</taxon>
        <taxon>Streptophyta</taxon>
        <taxon>Embryophyta</taxon>
        <taxon>Tracheophyta</taxon>
        <taxon>Spermatophyta</taxon>
        <taxon>Magnoliopsida</taxon>
        <taxon>eudicotyledons</taxon>
        <taxon>Gunneridae</taxon>
        <taxon>Pentapetalae</taxon>
        <taxon>rosids</taxon>
        <taxon>malvids</taxon>
        <taxon>Malvales</taxon>
        <taxon>Malvaceae</taxon>
        <taxon>Malvoideae</taxon>
        <taxon>Gossypium</taxon>
    </lineage>
</organism>
<protein>
    <recommendedName>
        <fullName evidence="10">Sm domain-containing protein</fullName>
    </recommendedName>
</protein>
<evidence type="ECO:0000256" key="2">
    <source>
        <dbReference type="ARBA" id="ARBA00006850"/>
    </source>
</evidence>
<reference evidence="11 12" key="1">
    <citation type="journal article" date="2021" name="Plant Biotechnol. J.">
        <title>Multi-omics assisted identification of the key and species-specific regulatory components of drought-tolerant mechanisms in Gossypium stocksii.</title>
        <authorList>
            <person name="Yu D."/>
            <person name="Ke L."/>
            <person name="Zhang D."/>
            <person name="Wu Y."/>
            <person name="Sun Y."/>
            <person name="Mei J."/>
            <person name="Sun J."/>
            <person name="Sun Y."/>
        </authorList>
    </citation>
    <scope>NUCLEOTIDE SEQUENCE [LARGE SCALE GENOMIC DNA]</scope>
    <source>
        <strain evidence="12">cv. E1</strain>
        <tissue evidence="11">Leaf</tissue>
    </source>
</reference>
<keyword evidence="8" id="KW-0687">Ribonucleoprotein</keyword>
<evidence type="ECO:0000256" key="3">
    <source>
        <dbReference type="ARBA" id="ARBA00022664"/>
    </source>
</evidence>
<dbReference type="SUPFAM" id="SSF50182">
    <property type="entry name" value="Sm-like ribonucleoproteins"/>
    <property type="match status" value="1"/>
</dbReference>
<dbReference type="Proteomes" id="UP000828251">
    <property type="component" value="Unassembled WGS sequence"/>
</dbReference>
<keyword evidence="3" id="KW-0507">mRNA processing</keyword>
<gene>
    <name evidence="11" type="ORF">J1N35_021084</name>
</gene>
<dbReference type="AlphaFoldDB" id="A0A9D4A0Z7"/>
<evidence type="ECO:0000313" key="12">
    <source>
        <dbReference type="Proteomes" id="UP000828251"/>
    </source>
</evidence>
<feature type="domain" description="Sm" evidence="10">
    <location>
        <begin position="70"/>
        <end position="115"/>
    </location>
</feature>
<comment type="subcellular location">
    <subcellularLocation>
        <location evidence="1">Nucleus</location>
    </subcellularLocation>
</comment>
<dbReference type="GO" id="GO:0000398">
    <property type="term" value="P:mRNA splicing, via spliceosome"/>
    <property type="evidence" value="ECO:0007669"/>
    <property type="project" value="TreeGrafter"/>
</dbReference>